<dbReference type="InterPro" id="IPR001353">
    <property type="entry name" value="Proteasome_sua/b"/>
</dbReference>
<dbReference type="Proteomes" id="UP001302072">
    <property type="component" value="Chromosome"/>
</dbReference>
<dbReference type="EMBL" id="CP115541">
    <property type="protein sequence ID" value="WNH53454.1"/>
    <property type="molecule type" value="Genomic_DNA"/>
</dbReference>
<accession>A0ABY9YRB7</accession>
<dbReference type="PIRSF" id="PIRSF009120">
    <property type="entry name" value="UCP009120_prtse"/>
    <property type="match status" value="1"/>
</dbReference>
<dbReference type="InterPro" id="IPR029055">
    <property type="entry name" value="Ntn_hydrolases_N"/>
</dbReference>
<keyword evidence="1" id="KW-0647">Proteasome</keyword>
<gene>
    <name evidence="1" type="ORF">PDM29_04015</name>
</gene>
<protein>
    <submittedName>
        <fullName evidence="1">20S proteasome subunit A/B</fullName>
    </submittedName>
</protein>
<dbReference type="InterPro" id="IPR016545">
    <property type="entry name" value="UCP009120_prtse"/>
</dbReference>
<dbReference type="SUPFAM" id="SSF56235">
    <property type="entry name" value="N-terminal nucleophile aminohydrolases (Ntn hydrolases)"/>
    <property type="match status" value="1"/>
</dbReference>
<evidence type="ECO:0000313" key="1">
    <source>
        <dbReference type="EMBL" id="WNH53454.1"/>
    </source>
</evidence>
<dbReference type="GO" id="GO:0000502">
    <property type="term" value="C:proteasome complex"/>
    <property type="evidence" value="ECO:0007669"/>
    <property type="project" value="UniProtKB-KW"/>
</dbReference>
<organism evidence="1 2">
    <name type="scientific">Stenotrophomonas oahuensis</name>
    <dbReference type="NCBI Taxonomy" id="3003271"/>
    <lineage>
        <taxon>Bacteria</taxon>
        <taxon>Pseudomonadati</taxon>
        <taxon>Pseudomonadota</taxon>
        <taxon>Gammaproteobacteria</taxon>
        <taxon>Lysobacterales</taxon>
        <taxon>Lysobacteraceae</taxon>
        <taxon>Stenotrophomonas</taxon>
    </lineage>
</organism>
<evidence type="ECO:0000313" key="2">
    <source>
        <dbReference type="Proteomes" id="UP001302072"/>
    </source>
</evidence>
<reference evidence="1 2" key="1">
    <citation type="submission" date="2022-12" db="EMBL/GenBank/DDBJ databases">
        <title>Two new species, Stenotrophomonas aracearum and Stenotrophomonas oahuensis, isolated from Anthurium (Araceae family) in Hawaii.</title>
        <authorList>
            <person name="Chunag S.C."/>
            <person name="Dobhal S."/>
            <person name="Alvarez A."/>
            <person name="Arif M."/>
        </authorList>
    </citation>
    <scope>NUCLEOTIDE SEQUENCE [LARGE SCALE GENOMIC DNA]</scope>
    <source>
        <strain evidence="1 2">A5586</strain>
    </source>
</reference>
<keyword evidence="2" id="KW-1185">Reference proteome</keyword>
<sequence>MTYCVGIEVDEGLVFAADTRTNASLDDVRVHRKLHEFEFPGQAVFVLMAAGNLATTQLLVSRLRRDAEEQRPESLVGYRYLFEVAEYVGRVLVDSQVKSNTPEHGHDGVNTQATLILGGQVGNERPGLYMIYPLGNAIAASPETPFLQIGESKYGKPILDRIIRSHTRLDDAARTAVVSLDSTVRSNLSVGLPFDLVLLRAGDLHITQRMRLAADSPLYADIHGNWSRRLEQAVAALPRFPWESGDHDQRS</sequence>
<dbReference type="RefSeq" id="WP_311192603.1">
    <property type="nucleotide sequence ID" value="NZ_CP115541.1"/>
</dbReference>
<proteinExistence type="predicted"/>
<dbReference type="Pfam" id="PF00227">
    <property type="entry name" value="Proteasome"/>
    <property type="match status" value="1"/>
</dbReference>
<dbReference type="Gene3D" id="3.60.20.10">
    <property type="entry name" value="Glutamine Phosphoribosylpyrophosphate, subunit 1, domain 1"/>
    <property type="match status" value="1"/>
</dbReference>
<name>A0ABY9YRB7_9GAMM</name>